<dbReference type="VEuPathDB" id="FungiDB:H310_07813"/>
<dbReference type="RefSeq" id="XP_008871536.1">
    <property type="nucleotide sequence ID" value="XM_008873314.1"/>
</dbReference>
<dbReference type="eggNOG" id="ENOG502S7H2">
    <property type="taxonomic scope" value="Eukaryota"/>
</dbReference>
<reference evidence="1" key="1">
    <citation type="submission" date="2013-12" db="EMBL/GenBank/DDBJ databases">
        <title>The Genome Sequence of Aphanomyces invadans NJM9701.</title>
        <authorList>
            <consortium name="The Broad Institute Genomics Platform"/>
            <person name="Russ C."/>
            <person name="Tyler B."/>
            <person name="van West P."/>
            <person name="Dieguez-Uribeondo J."/>
            <person name="Young S.K."/>
            <person name="Zeng Q."/>
            <person name="Gargeya S."/>
            <person name="Fitzgerald M."/>
            <person name="Abouelleil A."/>
            <person name="Alvarado L."/>
            <person name="Chapman S.B."/>
            <person name="Gainer-Dewar J."/>
            <person name="Goldberg J."/>
            <person name="Griggs A."/>
            <person name="Gujja S."/>
            <person name="Hansen M."/>
            <person name="Howarth C."/>
            <person name="Imamovic A."/>
            <person name="Ireland A."/>
            <person name="Larimer J."/>
            <person name="McCowan C."/>
            <person name="Murphy C."/>
            <person name="Pearson M."/>
            <person name="Poon T.W."/>
            <person name="Priest M."/>
            <person name="Roberts A."/>
            <person name="Saif S."/>
            <person name="Shea T."/>
            <person name="Sykes S."/>
            <person name="Wortman J."/>
            <person name="Nusbaum C."/>
            <person name="Birren B."/>
        </authorList>
    </citation>
    <scope>NUCLEOTIDE SEQUENCE [LARGE SCALE GENOMIC DNA]</scope>
    <source>
        <strain evidence="1">NJM9701</strain>
    </source>
</reference>
<dbReference type="AlphaFoldDB" id="A0A024U014"/>
<evidence type="ECO:0000313" key="1">
    <source>
        <dbReference type="EMBL" id="ETV99760.1"/>
    </source>
</evidence>
<protein>
    <submittedName>
        <fullName evidence="1">Uncharacterized protein</fullName>
    </submittedName>
</protein>
<gene>
    <name evidence="1" type="ORF">H310_07813</name>
</gene>
<accession>A0A024U014</accession>
<dbReference type="GeneID" id="20084863"/>
<organism evidence="1">
    <name type="scientific">Aphanomyces invadans</name>
    <dbReference type="NCBI Taxonomy" id="157072"/>
    <lineage>
        <taxon>Eukaryota</taxon>
        <taxon>Sar</taxon>
        <taxon>Stramenopiles</taxon>
        <taxon>Oomycota</taxon>
        <taxon>Saprolegniomycetes</taxon>
        <taxon>Saprolegniales</taxon>
        <taxon>Verrucalvaceae</taxon>
        <taxon>Aphanomyces</taxon>
    </lineage>
</organism>
<name>A0A024U014_9STRA</name>
<sequence>MATEATEGEVLGRYEQRLAEKYRFALHVIIDHMACFVSLFHHTQIELKSLEALAQKKMPQMLPFLSVVHDKINYVTQATPLFLGYDHLVTYIKVLQQEKHNFDPRPQPWNALRLYDNEYQDQFASKVQVFTTLYQELDARLPEFLVEVERHAPLLQLLSQKREDMFALLRKVHAANHLPQNMKKHKAELKSAYQRSLVKYKHALQASPIKLEKQIQHEIRHFTQHMHSMVARHWQICHTLTRANAEVTPDCSLTARDVQLIDDFIKDVLRLHDDVGDFCSTAMAKDAFLEQITAFETAASHDWFVVCTSPLKLNFHEPLDQPLFGAYCDDLQHRMKELHTLRNSNKYQSAVAYCEATRAEVGQCFARLQSSQSYHPTQDCSKEEALAALKVEIQSLAAADGLTV</sequence>
<dbReference type="OrthoDB" id="73411at2759"/>
<proteinExistence type="predicted"/>
<dbReference type="EMBL" id="KI913966">
    <property type="protein sequence ID" value="ETV99760.1"/>
    <property type="molecule type" value="Genomic_DNA"/>
</dbReference>